<feature type="transmembrane region" description="Helical" evidence="8">
    <location>
        <begin position="21"/>
        <end position="44"/>
    </location>
</feature>
<dbReference type="RefSeq" id="WP_005758962.1">
    <property type="nucleotide sequence ID" value="NZ_AJSX01000007.1"/>
</dbReference>
<dbReference type="EMBL" id="AJSX01000007">
    <property type="protein sequence ID" value="EIJ71450.1"/>
    <property type="molecule type" value="Genomic_DNA"/>
</dbReference>
<evidence type="ECO:0000256" key="7">
    <source>
        <dbReference type="PIRSR" id="PIRSR001217-1"/>
    </source>
</evidence>
<dbReference type="GO" id="GO:0006465">
    <property type="term" value="P:signal peptide processing"/>
    <property type="evidence" value="ECO:0007669"/>
    <property type="project" value="InterPro"/>
</dbReference>
<sequence length="629" mass="70436">MQSICKLFKWCWRGLTFIRDCVMNLFFLFFIFLFMSIISLTSALKEKTVLEGEQGALLVNLYGYLADERGDNLNWQSAYQEINGEKVPHQYSTFDVFYAIESAAQDERIKGLVLDLNHLEGADIPALTYLGKAIQDFQSTGKSVIAYADNYTQAQYLLASYADEIYLNKIGEVGIEGLSAQNLYFKSMLEKLEVTPHVFRVGTYKSAVEPFLRDNMSEEARDNLKQWLYPMWSNYQDIIAQNRQIDKGMVLPKASQYLTELKKLNGNNTDYAKQRKLITETVTRLDLSKKLIALFGENKEKQPKMVEFETYLASLPDRMNGESEGLISSENKIAVVNVEGTIIDGDSTEQGVGGDTIAKLLRQAYDDESIKAVVLRVNSPGGSAFASEIIRQETENLQAIGKPVVVSMGNMAASGGYWISSTADYIVADKNTLTGSIGIFAMFPTLEKTIKKAGISADGLATSELVSPSGFTALTPELNESLQLQIDHGYDRFLSVVSQGRHLSKEDVDKIAQGRVWLGQDAYNNKLVDEIGDFDTAVAQVEKLLNDKLPEDKKGADYSIEWLSDDRGLFGSLMRDFKRGAESFFSSSFYSMLGLPKQLNQVKNQLSIWTQFNDPKGQYLYCLNCSQIK</sequence>
<comment type="subcellular location">
    <subcellularLocation>
        <location evidence="1">Membrane</location>
    </subcellularLocation>
</comment>
<gene>
    <name evidence="10" type="primary">sppA</name>
    <name evidence="10" type="ORF">HMPREF1052_0176</name>
</gene>
<feature type="active site" description="Nucleophile" evidence="7">
    <location>
        <position position="414"/>
    </location>
</feature>
<dbReference type="GO" id="GO:0016020">
    <property type="term" value="C:membrane"/>
    <property type="evidence" value="ECO:0007669"/>
    <property type="project" value="UniProtKB-SubCell"/>
</dbReference>
<evidence type="ECO:0000256" key="8">
    <source>
        <dbReference type="SAM" id="Phobius"/>
    </source>
</evidence>
<proteinExistence type="inferred from homology"/>
<dbReference type="InterPro" id="IPR002142">
    <property type="entry name" value="Peptidase_S49"/>
</dbReference>
<dbReference type="Proteomes" id="UP000006457">
    <property type="component" value="Unassembled WGS sequence"/>
</dbReference>
<dbReference type="OrthoDB" id="9764363at2"/>
<comment type="similarity">
    <text evidence="2">Belongs to the peptidase S49 family.</text>
</comment>
<dbReference type="eggNOG" id="COG0616">
    <property type="taxonomic scope" value="Bacteria"/>
</dbReference>
<keyword evidence="11" id="KW-1185">Reference proteome</keyword>
<dbReference type="InterPro" id="IPR004634">
    <property type="entry name" value="Pept_S49_pIV"/>
</dbReference>
<keyword evidence="8" id="KW-1133">Transmembrane helix</keyword>
<dbReference type="Gene3D" id="6.20.330.10">
    <property type="match status" value="1"/>
</dbReference>
<dbReference type="PATRIC" id="fig|1095749.3.peg.409"/>
<evidence type="ECO:0000259" key="9">
    <source>
        <dbReference type="Pfam" id="PF01343"/>
    </source>
</evidence>
<dbReference type="InterPro" id="IPR047217">
    <property type="entry name" value="S49_SppA_67K_type_N"/>
</dbReference>
<dbReference type="NCBIfam" id="TIGR00705">
    <property type="entry name" value="SppA_67K"/>
    <property type="match status" value="1"/>
</dbReference>
<evidence type="ECO:0000256" key="3">
    <source>
        <dbReference type="ARBA" id="ARBA00022670"/>
    </source>
</evidence>
<evidence type="ECO:0000313" key="10">
    <source>
        <dbReference type="EMBL" id="EIJ71450.1"/>
    </source>
</evidence>
<keyword evidence="5" id="KW-0720">Serine protease</keyword>
<evidence type="ECO:0000256" key="4">
    <source>
        <dbReference type="ARBA" id="ARBA00022801"/>
    </source>
</evidence>
<feature type="domain" description="Peptidase S49" evidence="9">
    <location>
        <begin position="137"/>
        <end position="290"/>
    </location>
</feature>
<dbReference type="SUPFAM" id="SSF52096">
    <property type="entry name" value="ClpP/crotonase"/>
    <property type="match status" value="2"/>
</dbReference>
<dbReference type="AlphaFoldDB" id="I3DIA7"/>
<dbReference type="CDD" id="cd07018">
    <property type="entry name" value="S49_SppA_67K_type"/>
    <property type="match status" value="1"/>
</dbReference>
<accession>I3DIA7</accession>
<dbReference type="InterPro" id="IPR029045">
    <property type="entry name" value="ClpP/crotonase-like_dom_sf"/>
</dbReference>
<protein>
    <submittedName>
        <fullName evidence="10">Signal peptide peptidase SppA, 67K type</fullName>
        <ecNumber evidence="10">3.4.-.-</ecNumber>
    </submittedName>
</protein>
<dbReference type="CDD" id="cd07023">
    <property type="entry name" value="S49_Sppa_N_C"/>
    <property type="match status" value="1"/>
</dbReference>
<keyword evidence="3" id="KW-0645">Protease</keyword>
<evidence type="ECO:0000256" key="2">
    <source>
        <dbReference type="ARBA" id="ARBA00008683"/>
    </source>
</evidence>
<evidence type="ECO:0000256" key="6">
    <source>
        <dbReference type="ARBA" id="ARBA00023136"/>
    </source>
</evidence>
<dbReference type="Gene3D" id="3.90.226.10">
    <property type="entry name" value="2-enoyl-CoA Hydratase, Chain A, domain 1"/>
    <property type="match status" value="3"/>
</dbReference>
<dbReference type="InterPro" id="IPR047272">
    <property type="entry name" value="S49_SppA_C"/>
</dbReference>
<evidence type="ECO:0000256" key="1">
    <source>
        <dbReference type="ARBA" id="ARBA00004370"/>
    </source>
</evidence>
<dbReference type="InterPro" id="IPR004635">
    <property type="entry name" value="Pept_S49_SppA"/>
</dbReference>
<reference evidence="10 11" key="1">
    <citation type="submission" date="2012-03" db="EMBL/GenBank/DDBJ databases">
        <authorList>
            <person name="Harkins D.M."/>
            <person name="Madupu R."/>
            <person name="Durkin A.S."/>
            <person name="Torralba M."/>
            <person name="Methe B."/>
            <person name="Sutton G.G."/>
            <person name="Nelson K.E."/>
        </authorList>
    </citation>
    <scope>NUCLEOTIDE SEQUENCE [LARGE SCALE GENOMIC DNA]</scope>
    <source>
        <strain evidence="10 11">CCUG 2042</strain>
    </source>
</reference>
<evidence type="ECO:0000313" key="11">
    <source>
        <dbReference type="Proteomes" id="UP000006457"/>
    </source>
</evidence>
<dbReference type="Pfam" id="PF01343">
    <property type="entry name" value="Peptidase_S49"/>
    <property type="match status" value="2"/>
</dbReference>
<keyword evidence="8" id="KW-0812">Transmembrane</keyword>
<dbReference type="PANTHER" id="PTHR33209">
    <property type="entry name" value="PROTEASE 4"/>
    <property type="match status" value="1"/>
</dbReference>
<name>I3DIA7_9PAST</name>
<dbReference type="NCBIfam" id="TIGR00706">
    <property type="entry name" value="SppA_dom"/>
    <property type="match status" value="1"/>
</dbReference>
<dbReference type="GO" id="GO:0008236">
    <property type="term" value="F:serine-type peptidase activity"/>
    <property type="evidence" value="ECO:0007669"/>
    <property type="project" value="UniProtKB-KW"/>
</dbReference>
<feature type="domain" description="Peptidase S49" evidence="9">
    <location>
        <begin position="398"/>
        <end position="545"/>
    </location>
</feature>
<feature type="active site" description="Proton donor/acceptor" evidence="7">
    <location>
        <position position="205"/>
    </location>
</feature>
<keyword evidence="4 10" id="KW-0378">Hydrolase</keyword>
<dbReference type="PIRSF" id="PIRSF001217">
    <property type="entry name" value="Protease_4_SppA"/>
    <property type="match status" value="1"/>
</dbReference>
<dbReference type="EC" id="3.4.-.-" evidence="10"/>
<evidence type="ECO:0000256" key="5">
    <source>
        <dbReference type="ARBA" id="ARBA00022825"/>
    </source>
</evidence>
<organism evidence="10 11">
    <name type="scientific">Pasteurella bettyae CCUG 2042</name>
    <dbReference type="NCBI Taxonomy" id="1095749"/>
    <lineage>
        <taxon>Bacteria</taxon>
        <taxon>Pseudomonadati</taxon>
        <taxon>Pseudomonadota</taxon>
        <taxon>Gammaproteobacteria</taxon>
        <taxon>Pasteurellales</taxon>
        <taxon>Pasteurellaceae</taxon>
        <taxon>Pasteurella</taxon>
    </lineage>
</organism>
<dbReference type="PANTHER" id="PTHR33209:SF1">
    <property type="entry name" value="PEPTIDASE S49 DOMAIN-CONTAINING PROTEIN"/>
    <property type="match status" value="1"/>
</dbReference>
<comment type="caution">
    <text evidence="10">The sequence shown here is derived from an EMBL/GenBank/DDBJ whole genome shotgun (WGS) entry which is preliminary data.</text>
</comment>
<keyword evidence="6 8" id="KW-0472">Membrane</keyword>